<reference evidence="8 9" key="1">
    <citation type="submission" date="2023-07" db="EMBL/GenBank/DDBJ databases">
        <title>Comparative genomics of wheat-associated soil bacteria to identify genetic determinants of phenazine resistance.</title>
        <authorList>
            <person name="Mouncey N."/>
        </authorList>
    </citation>
    <scope>NUCLEOTIDE SEQUENCE [LARGE SCALE GENOMIC DNA]</scope>
    <source>
        <strain evidence="8 9">W2I16</strain>
    </source>
</reference>
<feature type="transmembrane region" description="Helical" evidence="6">
    <location>
        <begin position="221"/>
        <end position="241"/>
    </location>
</feature>
<evidence type="ECO:0000313" key="8">
    <source>
        <dbReference type="EMBL" id="MDQ0935896.1"/>
    </source>
</evidence>
<comment type="subcellular location">
    <subcellularLocation>
        <location evidence="1">Membrane</location>
        <topology evidence="1">Multi-pass membrane protein</topology>
    </subcellularLocation>
</comment>
<feature type="transmembrane region" description="Helical" evidence="6">
    <location>
        <begin position="248"/>
        <end position="266"/>
    </location>
</feature>
<evidence type="ECO:0000256" key="2">
    <source>
        <dbReference type="ARBA" id="ARBA00022692"/>
    </source>
</evidence>
<dbReference type="RefSeq" id="WP_307629370.1">
    <property type="nucleotide sequence ID" value="NZ_JAUSZS010000007.1"/>
</dbReference>
<keyword evidence="4 6" id="KW-0472">Membrane</keyword>
<name>A0ABU0RVB4_9ACTN</name>
<evidence type="ECO:0000256" key="5">
    <source>
        <dbReference type="SAM" id="MobiDB-lite"/>
    </source>
</evidence>
<evidence type="ECO:0000256" key="4">
    <source>
        <dbReference type="ARBA" id="ARBA00023136"/>
    </source>
</evidence>
<feature type="region of interest" description="Disordered" evidence="5">
    <location>
        <begin position="327"/>
        <end position="349"/>
    </location>
</feature>
<evidence type="ECO:0000256" key="3">
    <source>
        <dbReference type="ARBA" id="ARBA00022989"/>
    </source>
</evidence>
<dbReference type="Pfam" id="PF12698">
    <property type="entry name" value="ABC2_membrane_3"/>
    <property type="match status" value="1"/>
</dbReference>
<dbReference type="InterPro" id="IPR013525">
    <property type="entry name" value="ABC2_TM"/>
</dbReference>
<dbReference type="Proteomes" id="UP001223072">
    <property type="component" value="Unassembled WGS sequence"/>
</dbReference>
<feature type="transmembrane region" description="Helical" evidence="6">
    <location>
        <begin position="156"/>
        <end position="181"/>
    </location>
</feature>
<evidence type="ECO:0000313" key="9">
    <source>
        <dbReference type="Proteomes" id="UP001223072"/>
    </source>
</evidence>
<keyword evidence="2 6" id="KW-0812">Transmembrane</keyword>
<evidence type="ECO:0000256" key="6">
    <source>
        <dbReference type="SAM" id="Phobius"/>
    </source>
</evidence>
<feature type="compositionally biased region" description="Low complexity" evidence="5">
    <location>
        <begin position="336"/>
        <end position="349"/>
    </location>
</feature>
<comment type="caution">
    <text evidence="8">The sequence shown here is derived from an EMBL/GenBank/DDBJ whole genome shotgun (WGS) entry which is preliminary data.</text>
</comment>
<keyword evidence="9" id="KW-1185">Reference proteome</keyword>
<feature type="transmembrane region" description="Helical" evidence="6">
    <location>
        <begin position="188"/>
        <end position="209"/>
    </location>
</feature>
<sequence length="349" mass="34360">MPPATSTMSTASTQGHHRRVIAVVVLAPVLVALALWAFAWPAARVAPRDLPLGVAGPAAAVTQVERQLSAHEGAFEIHPYADEADARDAIEDRTVYGAVVVTPRGPKLLTASAASPVVAQLLQQAVTEQAARTGGSGAGVSTVDVVPAAANDPRGAAFGASVLPLALAGVAAGAVVTLLGLRGVRAAGALVAAAALVGITAAAVAHSWLGVLTGDWWTEAGALGLTALAASGAVAGLAALLGTPGIGLGSLTVVLLGNPFSGATSAPRLLPDPVGTIGQWLPPGAGASLLRSVSFFDGAAALGPALTLTWWATLGLGAVLLGSSLKRRKEDGNSGPAPAAVEPEPALAN</sequence>
<dbReference type="EMBL" id="JAUSZS010000007">
    <property type="protein sequence ID" value="MDQ0935896.1"/>
    <property type="molecule type" value="Genomic_DNA"/>
</dbReference>
<keyword evidence="3 6" id="KW-1133">Transmembrane helix</keyword>
<accession>A0ABU0RVB4</accession>
<feature type="transmembrane region" description="Helical" evidence="6">
    <location>
        <begin position="299"/>
        <end position="321"/>
    </location>
</feature>
<feature type="transmembrane region" description="Helical" evidence="6">
    <location>
        <begin position="20"/>
        <end position="43"/>
    </location>
</feature>
<proteinExistence type="predicted"/>
<evidence type="ECO:0000259" key="7">
    <source>
        <dbReference type="Pfam" id="PF12698"/>
    </source>
</evidence>
<protein>
    <recommendedName>
        <fullName evidence="7">ABC-2 type transporter transmembrane domain-containing protein</fullName>
    </recommendedName>
</protein>
<gene>
    <name evidence="8" type="ORF">QFZ49_005868</name>
</gene>
<organism evidence="8 9">
    <name type="scientific">Streptomyces turgidiscabies</name>
    <dbReference type="NCBI Taxonomy" id="85558"/>
    <lineage>
        <taxon>Bacteria</taxon>
        <taxon>Bacillati</taxon>
        <taxon>Actinomycetota</taxon>
        <taxon>Actinomycetes</taxon>
        <taxon>Kitasatosporales</taxon>
        <taxon>Streptomycetaceae</taxon>
        <taxon>Streptomyces</taxon>
    </lineage>
</organism>
<feature type="domain" description="ABC-2 type transporter transmembrane" evidence="7">
    <location>
        <begin position="19"/>
        <end position="117"/>
    </location>
</feature>
<evidence type="ECO:0000256" key="1">
    <source>
        <dbReference type="ARBA" id="ARBA00004141"/>
    </source>
</evidence>